<evidence type="ECO:0000256" key="2">
    <source>
        <dbReference type="ARBA" id="ARBA00023027"/>
    </source>
</evidence>
<feature type="binding site" evidence="3">
    <location>
        <begin position="227"/>
        <end position="229"/>
    </location>
    <ligand>
        <name>NAD(+)</name>
        <dbReference type="ChEBI" id="CHEBI:57540"/>
    </ligand>
</feature>
<dbReference type="EC" id="1.4.1.1" evidence="3 4"/>
<dbReference type="SUPFAM" id="SSF51735">
    <property type="entry name" value="NAD(P)-binding Rossmann-fold domains"/>
    <property type="match status" value="1"/>
</dbReference>
<reference evidence="5 6" key="1">
    <citation type="submission" date="2015-06" db="EMBL/GenBank/DDBJ databases">
        <title>New insights into the roles of widespread benthic archaea in carbon and nitrogen cycling.</title>
        <authorList>
            <person name="Lazar C.S."/>
            <person name="Baker B.J."/>
            <person name="Seitz K.W."/>
            <person name="Hyde A.S."/>
            <person name="Dick G.J."/>
            <person name="Hinrichs K.-U."/>
            <person name="Teske A.P."/>
        </authorList>
    </citation>
    <scope>NUCLEOTIDE SEQUENCE [LARGE SCALE GENOMIC DNA]</scope>
    <source>
        <strain evidence="5">SG8-32-1</strain>
    </source>
</reference>
<dbReference type="FunFam" id="3.40.50.720:FF:000311">
    <property type="entry name" value="Ornithine cyclodeaminase"/>
    <property type="match status" value="1"/>
</dbReference>
<dbReference type="Pfam" id="PF02423">
    <property type="entry name" value="OCD_Mu_crystall"/>
    <property type="match status" value="1"/>
</dbReference>
<dbReference type="AlphaFoldDB" id="A0A0M0BM50"/>
<dbReference type="Gene3D" id="3.30.1780.10">
    <property type="entry name" value="ornithine cyclodeaminase, domain 1"/>
    <property type="match status" value="1"/>
</dbReference>
<dbReference type="InterPro" id="IPR036291">
    <property type="entry name" value="NAD(P)-bd_dom_sf"/>
</dbReference>
<dbReference type="PATRIC" id="fig|1685124.3.peg.1149"/>
<dbReference type="GO" id="GO:0051287">
    <property type="term" value="F:NAD binding"/>
    <property type="evidence" value="ECO:0007669"/>
    <property type="project" value="UniProtKB-UniRule"/>
</dbReference>
<evidence type="ECO:0000313" key="6">
    <source>
        <dbReference type="Proteomes" id="UP000037237"/>
    </source>
</evidence>
<dbReference type="PANTHER" id="PTHR13812">
    <property type="entry name" value="KETIMINE REDUCTASE MU-CRYSTALLIN"/>
    <property type="match status" value="1"/>
</dbReference>
<dbReference type="PANTHER" id="PTHR13812:SF19">
    <property type="entry name" value="KETIMINE REDUCTASE MU-CRYSTALLIN"/>
    <property type="match status" value="1"/>
</dbReference>
<comment type="similarity">
    <text evidence="3">Belongs to the ornithine cyclodeaminase/mu-crystallin family. Archaeal alanine dehydrogenase subfamily.</text>
</comment>
<feature type="binding site" evidence="3">
    <location>
        <position position="300"/>
    </location>
    <ligand>
        <name>NAD(+)</name>
        <dbReference type="ChEBI" id="CHEBI:57540"/>
    </ligand>
</feature>
<dbReference type="PIRSF" id="PIRSF001439">
    <property type="entry name" value="CryM"/>
    <property type="match status" value="1"/>
</dbReference>
<feature type="binding site" evidence="3">
    <location>
        <position position="113"/>
    </location>
    <ligand>
        <name>NAD(+)</name>
        <dbReference type="ChEBI" id="CHEBI:57540"/>
    </ligand>
</feature>
<dbReference type="FunFam" id="3.30.1780.10:FF:000002">
    <property type="entry name" value="Ornithine cyclodeaminase"/>
    <property type="match status" value="1"/>
</dbReference>
<sequence>MEVLLLSEREIAELLSIEEVMEVVENAFREKAIGYVQMPPKVYLNFSKYNGDVRAMPAYLERLDVASVKIVNSHPENPKKFSMPTVSATVLLLDPKNGALLSIMGGNNITAIRTAAAGGIALKYLAKGKTKSASFIGTGVQARAQLIALLAVFPKLEEIRVCDILPKAATSFASEAENKASQSNIVMVENEAAAVKEADIVITTTPSKKPLIFESMVSEGTHFNCIGADAPLKEELDPAILKKAKIIVDDWEQASHSGEINVPFSNGIISKKDVWAELGDIIIGKKPGRTSNEEITVFDSTGLAIQDAATVELVYRKAISKRIGCFIDI</sequence>
<dbReference type="EMBL" id="LFWU01000147">
    <property type="protein sequence ID" value="KON29672.1"/>
    <property type="molecule type" value="Genomic_DNA"/>
</dbReference>
<evidence type="ECO:0000256" key="3">
    <source>
        <dbReference type="HAMAP-Rule" id="MF_00935"/>
    </source>
</evidence>
<comment type="catalytic activity">
    <reaction evidence="3">
        <text>L-alanine + NAD(+) + H2O = pyruvate + NH4(+) + NADH + H(+)</text>
        <dbReference type="Rhea" id="RHEA:18405"/>
        <dbReference type="ChEBI" id="CHEBI:15361"/>
        <dbReference type="ChEBI" id="CHEBI:15377"/>
        <dbReference type="ChEBI" id="CHEBI:15378"/>
        <dbReference type="ChEBI" id="CHEBI:28938"/>
        <dbReference type="ChEBI" id="CHEBI:57540"/>
        <dbReference type="ChEBI" id="CHEBI:57945"/>
        <dbReference type="ChEBI" id="CHEBI:57972"/>
        <dbReference type="EC" id="1.4.1.1"/>
    </reaction>
</comment>
<dbReference type="InterPro" id="IPR028609">
    <property type="entry name" value="AlaDH_arch-typ"/>
</dbReference>
<comment type="caution">
    <text evidence="3">Lacks conserved residue(s) required for the propagation of feature annotation.</text>
</comment>
<dbReference type="GO" id="GO:0000286">
    <property type="term" value="F:alanine dehydrogenase activity"/>
    <property type="evidence" value="ECO:0007669"/>
    <property type="project" value="UniProtKB-UniRule"/>
</dbReference>
<dbReference type="GO" id="GO:0005737">
    <property type="term" value="C:cytoplasm"/>
    <property type="evidence" value="ECO:0007669"/>
    <property type="project" value="TreeGrafter"/>
</dbReference>
<dbReference type="HAMAP" id="MF_00935">
    <property type="entry name" value="AlaDH_arch"/>
    <property type="match status" value="1"/>
</dbReference>
<dbReference type="InterPro" id="IPR003462">
    <property type="entry name" value="ODC_Mu_crystall"/>
</dbReference>
<evidence type="ECO:0000313" key="5">
    <source>
        <dbReference type="EMBL" id="KON29672.1"/>
    </source>
</evidence>
<proteinExistence type="inferred from homology"/>
<dbReference type="Proteomes" id="UP000037237">
    <property type="component" value="Unassembled WGS sequence"/>
</dbReference>
<evidence type="ECO:0000256" key="4">
    <source>
        <dbReference type="NCBIfam" id="TIGR02371"/>
    </source>
</evidence>
<organism evidence="5 6">
    <name type="scientific">miscellaneous Crenarchaeota group-1 archaeon SG8-32-1</name>
    <dbReference type="NCBI Taxonomy" id="1685124"/>
    <lineage>
        <taxon>Archaea</taxon>
        <taxon>Candidatus Bathyarchaeota</taxon>
        <taxon>MCG-1</taxon>
    </lineage>
</organism>
<dbReference type="NCBIfam" id="TIGR02371">
    <property type="entry name" value="ala_DH_arch"/>
    <property type="match status" value="1"/>
</dbReference>
<accession>A0A0M0BM50</accession>
<dbReference type="InterPro" id="IPR023401">
    <property type="entry name" value="ODC_N"/>
</dbReference>
<keyword evidence="2 3" id="KW-0520">NAD</keyword>
<feature type="binding site" evidence="3">
    <location>
        <begin position="140"/>
        <end position="141"/>
    </location>
    <ligand>
        <name>NAD(+)</name>
        <dbReference type="ChEBI" id="CHEBI:57540"/>
    </ligand>
</feature>
<keyword evidence="3" id="KW-0547">Nucleotide-binding</keyword>
<feature type="binding site" evidence="3">
    <location>
        <position position="233"/>
    </location>
    <ligand>
        <name>NAD(+)</name>
        <dbReference type="ChEBI" id="CHEBI:57540"/>
    </ligand>
</feature>
<evidence type="ECO:0000256" key="1">
    <source>
        <dbReference type="ARBA" id="ARBA00023002"/>
    </source>
</evidence>
<protein>
    <recommendedName>
        <fullName evidence="3 4">Alanine dehydrogenase</fullName>
        <shortName evidence="3">AlaDH</shortName>
        <ecNumber evidence="3 4">1.4.1.1</ecNumber>
    </recommendedName>
</protein>
<gene>
    <name evidence="3" type="primary">ala</name>
    <name evidence="5" type="ORF">AC477_05625</name>
</gene>
<name>A0A0M0BM50_9ARCH</name>
<dbReference type="InterPro" id="IPR012742">
    <property type="entry name" value="Ala_DH_archaeglobus"/>
</dbReference>
<comment type="caution">
    <text evidence="5">The sequence shown here is derived from an EMBL/GenBank/DDBJ whole genome shotgun (WGS) entry which is preliminary data.</text>
</comment>
<dbReference type="GO" id="GO:0006522">
    <property type="term" value="P:alanine metabolic process"/>
    <property type="evidence" value="ECO:0007669"/>
    <property type="project" value="UniProtKB-UniRule"/>
</dbReference>
<keyword evidence="1 3" id="KW-0560">Oxidoreductase</keyword>
<feature type="active site" description="Proton donor/acceptor" evidence="3">
    <location>
        <position position="69"/>
    </location>
</feature>
<dbReference type="Gene3D" id="3.40.50.720">
    <property type="entry name" value="NAD(P)-binding Rossmann-like Domain"/>
    <property type="match status" value="1"/>
</dbReference>
<comment type="function">
    <text evidence="3">Catalyzes the NAD(+)-dependent oxidative deamination of L-alanine to pyruvate, and the reverse reaction, the reductive amination of pyruvate.</text>
</comment>